<evidence type="ECO:0000313" key="4">
    <source>
        <dbReference type="Proteomes" id="UP000076532"/>
    </source>
</evidence>
<proteinExistence type="predicted"/>
<dbReference type="AlphaFoldDB" id="A0A167TU46"/>
<dbReference type="Pfam" id="PF01926">
    <property type="entry name" value="MMR_HSR1"/>
    <property type="match status" value="1"/>
</dbReference>
<feature type="compositionally biased region" description="Basic and acidic residues" evidence="1">
    <location>
        <begin position="22"/>
        <end position="35"/>
    </location>
</feature>
<dbReference type="InterPro" id="IPR027417">
    <property type="entry name" value="P-loop_NTPase"/>
</dbReference>
<dbReference type="InterPro" id="IPR006073">
    <property type="entry name" value="GTP-bd"/>
</dbReference>
<sequence>MGATGSGKSTFIERATGQSDSSIKHGLEAQTDRSRAVRCKNPRDGGSVILVDTPGLDNPQKTDIAVMIEIADFLQKLCKQKVHLSAIVYLHRISDKRMTAEDPLRNLKMLTSLCGQETLPRIALGTTMWNEIRPETGVRQEQALSRYWKELSSKECHLERFGDSVESAWTIIGKLHRKNSAMLSSETVTEVEQDLSMFLLSQQELIRKLEEQAATQQAPVLAEEIEQRRIEIGVVNRLLRQLGAFAGRLRTILSSTAQKQKGGPSPIDLPSDGQAVPEKRAAGDDIFIVCVKIMISNSHYSPVSLVL</sequence>
<dbReference type="Proteomes" id="UP000076532">
    <property type="component" value="Unassembled WGS sequence"/>
</dbReference>
<evidence type="ECO:0000259" key="2">
    <source>
        <dbReference type="Pfam" id="PF01926"/>
    </source>
</evidence>
<evidence type="ECO:0000313" key="3">
    <source>
        <dbReference type="EMBL" id="KZP03285.1"/>
    </source>
</evidence>
<dbReference type="Gene3D" id="3.40.50.300">
    <property type="entry name" value="P-loop containing nucleotide triphosphate hydrolases"/>
    <property type="match status" value="1"/>
</dbReference>
<name>A0A167TU46_9AGAM</name>
<evidence type="ECO:0000256" key="1">
    <source>
        <dbReference type="SAM" id="MobiDB-lite"/>
    </source>
</evidence>
<feature type="domain" description="G" evidence="2">
    <location>
        <begin position="1"/>
        <end position="64"/>
    </location>
</feature>
<feature type="region of interest" description="Disordered" evidence="1">
    <location>
        <begin position="1"/>
        <end position="38"/>
    </location>
</feature>
<dbReference type="CDD" id="cd00882">
    <property type="entry name" value="Ras_like_GTPase"/>
    <property type="match status" value="1"/>
</dbReference>
<dbReference type="GO" id="GO:0005525">
    <property type="term" value="F:GTP binding"/>
    <property type="evidence" value="ECO:0007669"/>
    <property type="project" value="InterPro"/>
</dbReference>
<feature type="region of interest" description="Disordered" evidence="1">
    <location>
        <begin position="257"/>
        <end position="276"/>
    </location>
</feature>
<gene>
    <name evidence="3" type="ORF">FIBSPDRAFT_769177</name>
</gene>
<dbReference type="SUPFAM" id="SSF52540">
    <property type="entry name" value="P-loop containing nucleoside triphosphate hydrolases"/>
    <property type="match status" value="1"/>
</dbReference>
<keyword evidence="4" id="KW-1185">Reference proteome</keyword>
<accession>A0A167TU46</accession>
<protein>
    <recommendedName>
        <fullName evidence="2">G domain-containing protein</fullName>
    </recommendedName>
</protein>
<dbReference type="OrthoDB" id="8954335at2759"/>
<organism evidence="3 4">
    <name type="scientific">Athelia psychrophila</name>
    <dbReference type="NCBI Taxonomy" id="1759441"/>
    <lineage>
        <taxon>Eukaryota</taxon>
        <taxon>Fungi</taxon>
        <taxon>Dikarya</taxon>
        <taxon>Basidiomycota</taxon>
        <taxon>Agaricomycotina</taxon>
        <taxon>Agaricomycetes</taxon>
        <taxon>Agaricomycetidae</taxon>
        <taxon>Atheliales</taxon>
        <taxon>Atheliaceae</taxon>
        <taxon>Athelia</taxon>
    </lineage>
</organism>
<dbReference type="EMBL" id="KV418111">
    <property type="protein sequence ID" value="KZP03285.1"/>
    <property type="molecule type" value="Genomic_DNA"/>
</dbReference>
<reference evidence="3 4" key="1">
    <citation type="journal article" date="2016" name="Mol. Biol. Evol.">
        <title>Comparative Genomics of Early-Diverging Mushroom-Forming Fungi Provides Insights into the Origins of Lignocellulose Decay Capabilities.</title>
        <authorList>
            <person name="Nagy L.G."/>
            <person name="Riley R."/>
            <person name="Tritt A."/>
            <person name="Adam C."/>
            <person name="Daum C."/>
            <person name="Floudas D."/>
            <person name="Sun H."/>
            <person name="Yadav J.S."/>
            <person name="Pangilinan J."/>
            <person name="Larsson K.H."/>
            <person name="Matsuura K."/>
            <person name="Barry K."/>
            <person name="Labutti K."/>
            <person name="Kuo R."/>
            <person name="Ohm R.A."/>
            <person name="Bhattacharya S.S."/>
            <person name="Shirouzu T."/>
            <person name="Yoshinaga Y."/>
            <person name="Martin F.M."/>
            <person name="Grigoriev I.V."/>
            <person name="Hibbett D.S."/>
        </authorList>
    </citation>
    <scope>NUCLEOTIDE SEQUENCE [LARGE SCALE GENOMIC DNA]</scope>
    <source>
        <strain evidence="3 4">CBS 109695</strain>
    </source>
</reference>